<dbReference type="OrthoDB" id="9806864at2"/>
<sequence>MNGTATLGTLLRRLIEHLDGAVERVYLDAGLDYRPRYTPVVRALIAEGPSTIRALSERTRVTHSATGQTVNQMERCGLVTLTAGSDARERIVALAPLGESIVPRLEQLWAATETAARTLDEELGLSLPDVIARALDLLDETPFIERLKAASPRLPNQ</sequence>
<dbReference type="InterPro" id="IPR036388">
    <property type="entry name" value="WH-like_DNA-bd_sf"/>
</dbReference>
<dbReference type="InterPro" id="IPR036390">
    <property type="entry name" value="WH_DNA-bd_sf"/>
</dbReference>
<accession>A0A2K8MJK0</accession>
<proteinExistence type="predicted"/>
<dbReference type="RefSeq" id="WP_100283820.1">
    <property type="nucleotide sequence ID" value="NZ_CP024923.1"/>
</dbReference>
<dbReference type="AlphaFoldDB" id="A0A2K8MJK0"/>
<keyword evidence="3" id="KW-1185">Reference proteome</keyword>
<evidence type="ECO:0000259" key="1">
    <source>
        <dbReference type="Pfam" id="PF12802"/>
    </source>
</evidence>
<protein>
    <submittedName>
        <fullName evidence="2">MarR family transcriptional regulator</fullName>
    </submittedName>
</protein>
<dbReference type="Proteomes" id="UP000229081">
    <property type="component" value="Chromosome"/>
</dbReference>
<evidence type="ECO:0000313" key="2">
    <source>
        <dbReference type="EMBL" id="ATY34025.1"/>
    </source>
</evidence>
<dbReference type="KEGG" id="sphc:CVN68_20430"/>
<dbReference type="GO" id="GO:0003700">
    <property type="term" value="F:DNA-binding transcription factor activity"/>
    <property type="evidence" value="ECO:0007669"/>
    <property type="project" value="InterPro"/>
</dbReference>
<reference evidence="2 3" key="1">
    <citation type="submission" date="2017-11" db="EMBL/GenBank/DDBJ databases">
        <title>Complete genome sequence of Sphingomonas sp. Strain Cra20, a psychrotolerant potential plant growth promoting rhizobacteria.</title>
        <authorList>
            <person name="Luo Y."/>
        </authorList>
    </citation>
    <scope>NUCLEOTIDE SEQUENCE [LARGE SCALE GENOMIC DNA]</scope>
    <source>
        <strain evidence="2 3">Cra20</strain>
    </source>
</reference>
<dbReference type="EMBL" id="CP024923">
    <property type="protein sequence ID" value="ATY34025.1"/>
    <property type="molecule type" value="Genomic_DNA"/>
</dbReference>
<dbReference type="SUPFAM" id="SSF46785">
    <property type="entry name" value="Winged helix' DNA-binding domain"/>
    <property type="match status" value="1"/>
</dbReference>
<dbReference type="Pfam" id="PF12802">
    <property type="entry name" value="MarR_2"/>
    <property type="match status" value="1"/>
</dbReference>
<feature type="domain" description="HTH marR-type" evidence="1">
    <location>
        <begin position="35"/>
        <end position="88"/>
    </location>
</feature>
<gene>
    <name evidence="2" type="ORF">CVN68_20430</name>
</gene>
<organism evidence="2 3">
    <name type="scientific">Sphingomonas psychrotolerans</name>
    <dbReference type="NCBI Taxonomy" id="1327635"/>
    <lineage>
        <taxon>Bacteria</taxon>
        <taxon>Pseudomonadati</taxon>
        <taxon>Pseudomonadota</taxon>
        <taxon>Alphaproteobacteria</taxon>
        <taxon>Sphingomonadales</taxon>
        <taxon>Sphingomonadaceae</taxon>
        <taxon>Sphingomonas</taxon>
    </lineage>
</organism>
<dbReference type="InterPro" id="IPR000835">
    <property type="entry name" value="HTH_MarR-typ"/>
</dbReference>
<evidence type="ECO:0000313" key="3">
    <source>
        <dbReference type="Proteomes" id="UP000229081"/>
    </source>
</evidence>
<name>A0A2K8MJK0_9SPHN</name>
<dbReference type="Gene3D" id="1.10.10.10">
    <property type="entry name" value="Winged helix-like DNA-binding domain superfamily/Winged helix DNA-binding domain"/>
    <property type="match status" value="1"/>
</dbReference>